<feature type="region of interest" description="Disordered" evidence="2">
    <location>
        <begin position="302"/>
        <end position="472"/>
    </location>
</feature>
<dbReference type="PANTHER" id="PTHR12109:SF3">
    <property type="entry name" value="RING FINGER PROTEIN 141"/>
    <property type="match status" value="1"/>
</dbReference>
<dbReference type="GO" id="GO:0051865">
    <property type="term" value="P:protein autoubiquitination"/>
    <property type="evidence" value="ECO:0007669"/>
    <property type="project" value="TreeGrafter"/>
</dbReference>
<dbReference type="GO" id="GO:0008270">
    <property type="term" value="F:zinc ion binding"/>
    <property type="evidence" value="ECO:0007669"/>
    <property type="project" value="UniProtKB-KW"/>
</dbReference>
<comment type="caution">
    <text evidence="5">The sequence shown here is derived from an EMBL/GenBank/DDBJ whole genome shotgun (WGS) entry which is preliminary data.</text>
</comment>
<feature type="compositionally biased region" description="Basic and acidic residues" evidence="2">
    <location>
        <begin position="459"/>
        <end position="469"/>
    </location>
</feature>
<proteinExistence type="predicted"/>
<keyword evidence="1" id="KW-0862">Zinc</keyword>
<evidence type="ECO:0000313" key="5">
    <source>
        <dbReference type="EMBL" id="KAJ7628714.1"/>
    </source>
</evidence>
<feature type="transmembrane region" description="Helical" evidence="3">
    <location>
        <begin position="43"/>
        <end position="62"/>
    </location>
</feature>
<dbReference type="Gene3D" id="3.30.40.10">
    <property type="entry name" value="Zinc/RING finger domain, C3HC4 (zinc finger)"/>
    <property type="match status" value="1"/>
</dbReference>
<dbReference type="PANTHER" id="PTHR12109">
    <property type="entry name" value="RING FINGER PROTEIN 141-RELATED"/>
    <property type="match status" value="1"/>
</dbReference>
<keyword evidence="3" id="KW-0472">Membrane</keyword>
<dbReference type="SUPFAM" id="SSF57850">
    <property type="entry name" value="RING/U-box"/>
    <property type="match status" value="1"/>
</dbReference>
<dbReference type="InterPro" id="IPR001841">
    <property type="entry name" value="Znf_RING"/>
</dbReference>
<feature type="compositionally biased region" description="Basic and acidic residues" evidence="2">
    <location>
        <begin position="330"/>
        <end position="345"/>
    </location>
</feature>
<feature type="domain" description="RING-type" evidence="4">
    <location>
        <begin position="169"/>
        <end position="229"/>
    </location>
</feature>
<evidence type="ECO:0000256" key="3">
    <source>
        <dbReference type="SAM" id="Phobius"/>
    </source>
</evidence>
<feature type="compositionally biased region" description="Pro residues" evidence="2">
    <location>
        <begin position="349"/>
        <end position="360"/>
    </location>
</feature>
<sequence>MDDILPEEQLRTLYISLVVPLLFTAMTLATGVLWLVLWRPMPWYAFRRLVLLASLFSLPSIISMRPFCRVTHRLFGRCLYKMVMAVWRSLNSRDKIFLVFYLILWDTFWSLRDVMEYTAVEKSRKSSKKTTKAATSTSSAFQKQLVCSAMTKLKELEDRWENAKEHLQCSVCLGVLRQPYVTSCGHVFDVGCLLRWFLDAPPFEDMDQQLDPSHPDYFRSRSKTCPLCRTVLKTPPIPLFFLEGLLDLMGFKEVDRDSLGRMNLRPHFWRDMFARERIRRRRLNPDAGDLLLDDMLAAAREEPQVAAQPAIQPAPLEPQPQLDDGPQRQLEQERPLLLPREEPRLDVPQPQPEPVIPPVALPLQPQPGVQVPAEPELLQPQPQRNQEPRRLLLFPRGQPEVEPRLGGLQPQPEVLVRPAHRPAPAVEPQPRQEQEAVGPLPLPPDEPAAEPEPALQRAPELREPERQADRDEELEALQLVQLFLFQAEL</sequence>
<dbReference type="Pfam" id="PF13923">
    <property type="entry name" value="zf-C3HC4_2"/>
    <property type="match status" value="1"/>
</dbReference>
<dbReference type="InterPro" id="IPR047126">
    <property type="entry name" value="RNF141-like"/>
</dbReference>
<dbReference type="GO" id="GO:0004842">
    <property type="term" value="F:ubiquitin-protein transferase activity"/>
    <property type="evidence" value="ECO:0007669"/>
    <property type="project" value="TreeGrafter"/>
</dbReference>
<evidence type="ECO:0000256" key="1">
    <source>
        <dbReference type="PROSITE-ProRule" id="PRU00175"/>
    </source>
</evidence>
<evidence type="ECO:0000256" key="2">
    <source>
        <dbReference type="SAM" id="MobiDB-lite"/>
    </source>
</evidence>
<protein>
    <recommendedName>
        <fullName evidence="4">RING-type domain-containing protein</fullName>
    </recommendedName>
</protein>
<reference evidence="5" key="1">
    <citation type="submission" date="2023-03" db="EMBL/GenBank/DDBJ databases">
        <title>Massive genome expansion in bonnet fungi (Mycena s.s.) driven by repeated elements and novel gene families across ecological guilds.</title>
        <authorList>
            <consortium name="Lawrence Berkeley National Laboratory"/>
            <person name="Harder C.B."/>
            <person name="Miyauchi S."/>
            <person name="Viragh M."/>
            <person name="Kuo A."/>
            <person name="Thoen E."/>
            <person name="Andreopoulos B."/>
            <person name="Lu D."/>
            <person name="Skrede I."/>
            <person name="Drula E."/>
            <person name="Henrissat B."/>
            <person name="Morin E."/>
            <person name="Kohler A."/>
            <person name="Barry K."/>
            <person name="LaButti K."/>
            <person name="Morin E."/>
            <person name="Salamov A."/>
            <person name="Lipzen A."/>
            <person name="Mereny Z."/>
            <person name="Hegedus B."/>
            <person name="Baldrian P."/>
            <person name="Stursova M."/>
            <person name="Weitz H."/>
            <person name="Taylor A."/>
            <person name="Grigoriev I.V."/>
            <person name="Nagy L.G."/>
            <person name="Martin F."/>
            <person name="Kauserud H."/>
        </authorList>
    </citation>
    <scope>NUCLEOTIDE SEQUENCE</scope>
    <source>
        <strain evidence="5">9284</strain>
    </source>
</reference>
<keyword evidence="3" id="KW-1133">Transmembrane helix</keyword>
<name>A0AAD7BRG9_9AGAR</name>
<feature type="compositionally biased region" description="Low complexity" evidence="2">
    <location>
        <begin position="361"/>
        <end position="385"/>
    </location>
</feature>
<dbReference type="SMART" id="SM00184">
    <property type="entry name" value="RING"/>
    <property type="match status" value="1"/>
</dbReference>
<keyword evidence="3" id="KW-0812">Transmembrane</keyword>
<dbReference type="EMBL" id="JARKIF010000010">
    <property type="protein sequence ID" value="KAJ7628714.1"/>
    <property type="molecule type" value="Genomic_DNA"/>
</dbReference>
<feature type="transmembrane region" description="Helical" evidence="3">
    <location>
        <begin position="12"/>
        <end position="37"/>
    </location>
</feature>
<accession>A0AAD7BRG9</accession>
<dbReference type="InterPro" id="IPR013083">
    <property type="entry name" value="Znf_RING/FYVE/PHD"/>
</dbReference>
<dbReference type="Proteomes" id="UP001221142">
    <property type="component" value="Unassembled WGS sequence"/>
</dbReference>
<keyword evidence="1" id="KW-0479">Metal-binding</keyword>
<evidence type="ECO:0000313" key="6">
    <source>
        <dbReference type="Proteomes" id="UP001221142"/>
    </source>
</evidence>
<dbReference type="AlphaFoldDB" id="A0AAD7BRG9"/>
<dbReference type="PROSITE" id="PS50089">
    <property type="entry name" value="ZF_RING_2"/>
    <property type="match status" value="1"/>
</dbReference>
<gene>
    <name evidence="5" type="ORF">FB45DRAFT_1059424</name>
</gene>
<organism evidence="5 6">
    <name type="scientific">Roridomyces roridus</name>
    <dbReference type="NCBI Taxonomy" id="1738132"/>
    <lineage>
        <taxon>Eukaryota</taxon>
        <taxon>Fungi</taxon>
        <taxon>Dikarya</taxon>
        <taxon>Basidiomycota</taxon>
        <taxon>Agaricomycotina</taxon>
        <taxon>Agaricomycetes</taxon>
        <taxon>Agaricomycetidae</taxon>
        <taxon>Agaricales</taxon>
        <taxon>Marasmiineae</taxon>
        <taxon>Mycenaceae</taxon>
        <taxon>Roridomyces</taxon>
    </lineage>
</organism>
<keyword evidence="6" id="KW-1185">Reference proteome</keyword>
<keyword evidence="1" id="KW-0863">Zinc-finger</keyword>
<feature type="compositionally biased region" description="Low complexity" evidence="2">
    <location>
        <begin position="302"/>
        <end position="314"/>
    </location>
</feature>
<evidence type="ECO:0000259" key="4">
    <source>
        <dbReference type="PROSITE" id="PS50089"/>
    </source>
</evidence>